<proteinExistence type="predicted"/>
<dbReference type="OrthoDB" id="5194739at2"/>
<evidence type="ECO:0000313" key="2">
    <source>
        <dbReference type="Proteomes" id="UP000295302"/>
    </source>
</evidence>
<protein>
    <submittedName>
        <fullName evidence="1">Uncharacterized protein</fullName>
    </submittedName>
</protein>
<gene>
    <name evidence="1" type="ORF">E1286_44285</name>
</gene>
<keyword evidence="2" id="KW-1185">Reference proteome</keyword>
<dbReference type="RefSeq" id="WP_132622953.1">
    <property type="nucleotide sequence ID" value="NZ_SMKQ01000302.1"/>
</dbReference>
<dbReference type="EMBL" id="SMKQ01000302">
    <property type="protein sequence ID" value="TDD31849.1"/>
    <property type="molecule type" value="Genomic_DNA"/>
</dbReference>
<comment type="caution">
    <text evidence="1">The sequence shown here is derived from an EMBL/GenBank/DDBJ whole genome shotgun (WGS) entry which is preliminary data.</text>
</comment>
<dbReference type="AlphaFoldDB" id="A0A4R4XM12"/>
<dbReference type="Proteomes" id="UP000295302">
    <property type="component" value="Unassembled WGS sequence"/>
</dbReference>
<reference evidence="1 2" key="1">
    <citation type="submission" date="2019-03" db="EMBL/GenBank/DDBJ databases">
        <title>Draft genome sequences of novel Actinobacteria.</title>
        <authorList>
            <person name="Sahin N."/>
            <person name="Ay H."/>
            <person name="Saygin H."/>
        </authorList>
    </citation>
    <scope>NUCLEOTIDE SEQUENCE [LARGE SCALE GENOMIC DNA]</scope>
    <source>
        <strain evidence="1 2">CH32</strain>
    </source>
</reference>
<accession>A0A4R4XM12</accession>
<organism evidence="1 2">
    <name type="scientific">Nonomuraea terrae</name>
    <dbReference type="NCBI Taxonomy" id="2530383"/>
    <lineage>
        <taxon>Bacteria</taxon>
        <taxon>Bacillati</taxon>
        <taxon>Actinomycetota</taxon>
        <taxon>Actinomycetes</taxon>
        <taxon>Streptosporangiales</taxon>
        <taxon>Streptosporangiaceae</taxon>
        <taxon>Nonomuraea</taxon>
    </lineage>
</organism>
<sequence length="406" mass="43418">MNIDGMVPDGVRALQDELRKAESALEGGGAALWSLLRGAGLATTQADTIRGIAAWAGQQIPELHRRIVLLERMEAHDPAFQHGVPVFVKSELLAPGAPLPTFGGFWDRVWQGVQSSLDLDQNSGNHAAEVAKGSLESIGGLAGMLWQFSGVRKTIDPGGWQRDIEDSARGVIYGVQNPVELLKAVTDWDTWTTNPDRAFGRLVPDLLAAAATAGGSGAASGASRAARAVEKMTDLIKVAKAKAGPQVAPPRITPDGTWEWKGVSLEPDLNVLADQALTRTRAAEARITPGVQATARELGADMAGFPEHVLKGPDRYKEKLAKLIEDNPTRTPGDLIRNKMHDGVRYTFTFSENRYAKGVADTKAALERQGFEMVRQNPAWSEAGTTSVDLDSFGSATGCSCFIVSA</sequence>
<name>A0A4R4XM12_9ACTN</name>
<evidence type="ECO:0000313" key="1">
    <source>
        <dbReference type="EMBL" id="TDD31849.1"/>
    </source>
</evidence>